<gene>
    <name evidence="2" type="ORF">METESE_30230</name>
</gene>
<dbReference type="EMBL" id="AP027081">
    <property type="protein sequence ID" value="BDU78065.1"/>
    <property type="molecule type" value="Genomic_DNA"/>
</dbReference>
<dbReference type="Pfam" id="PF13701">
    <property type="entry name" value="DDE_Tnp_1_4"/>
    <property type="match status" value="1"/>
</dbReference>
<name>A0AA48KEH3_9BACT</name>
<evidence type="ECO:0000259" key="1">
    <source>
        <dbReference type="Pfam" id="PF13701"/>
    </source>
</evidence>
<dbReference type="KEGG" id="msea:METESE_30230"/>
<dbReference type="AlphaFoldDB" id="A0AA48KEH3"/>
<feature type="domain" description="Transposase DDE" evidence="1">
    <location>
        <begin position="27"/>
        <end position="184"/>
    </location>
</feature>
<accession>A0AA48KEH3</accession>
<dbReference type="Proteomes" id="UP001228113">
    <property type="component" value="Chromosome"/>
</dbReference>
<evidence type="ECO:0000313" key="3">
    <source>
        <dbReference type="Proteomes" id="UP001228113"/>
    </source>
</evidence>
<reference evidence="2" key="1">
    <citation type="journal article" date="2023" name="Int. J. Syst. Evol. Microbiol.">
        <title>Mesoterricola silvestris gen. nov., sp. nov., Mesoterricola sediminis sp. nov., Geothrix oryzae sp. nov., Geothrix edaphica sp. nov., Geothrix rubra sp. nov., and Geothrix limicola sp. nov., six novel members of Acidobacteriota isolated from soils.</title>
        <authorList>
            <person name="Itoh H."/>
            <person name="Sugisawa Y."/>
            <person name="Mise K."/>
            <person name="Xu Z."/>
            <person name="Kuniyasu M."/>
            <person name="Ushijima N."/>
            <person name="Kawano K."/>
            <person name="Kobayashi E."/>
            <person name="Shiratori Y."/>
            <person name="Masuda Y."/>
            <person name="Senoo K."/>
        </authorList>
    </citation>
    <scope>NUCLEOTIDE SEQUENCE</scope>
    <source>
        <strain evidence="2">W786</strain>
    </source>
</reference>
<sequence>MEGNAHTARGQAERLTWMLEAGLPVASYRGDAGMLSARLMKLLNQGGVDFTMRLHANSKLDELAQDLCPAIPKMGGAVAFSEFPYRAGTWDRERRVVVKFQVPQDENGAPALFTENFYFVTTREDAPAEVVEHYLARGEAERRIGEFKAAFEPTFRHAEMDKNQVWASLLALAHNVLVDLRERVKGEPELKPRPSLKPLRGGSGWSVLATTYQSSPVLPSLARFRAFTLKLANAIMCHARLQVLRLHPQHLKPAWPFALAPA</sequence>
<evidence type="ECO:0000313" key="2">
    <source>
        <dbReference type="EMBL" id="BDU78065.1"/>
    </source>
</evidence>
<dbReference type="InterPro" id="IPR025668">
    <property type="entry name" value="Tnp_DDE_dom"/>
</dbReference>
<protein>
    <recommendedName>
        <fullName evidence="1">Transposase DDE domain-containing protein</fullName>
    </recommendedName>
</protein>
<keyword evidence="3" id="KW-1185">Reference proteome</keyword>
<proteinExistence type="predicted"/>
<organism evidence="2 3">
    <name type="scientific">Mesoterricola sediminis</name>
    <dbReference type="NCBI Taxonomy" id="2927980"/>
    <lineage>
        <taxon>Bacteria</taxon>
        <taxon>Pseudomonadati</taxon>
        <taxon>Acidobacteriota</taxon>
        <taxon>Holophagae</taxon>
        <taxon>Holophagales</taxon>
        <taxon>Holophagaceae</taxon>
        <taxon>Mesoterricola</taxon>
    </lineage>
</organism>